<dbReference type="GO" id="GO:0003677">
    <property type="term" value="F:DNA binding"/>
    <property type="evidence" value="ECO:0007669"/>
    <property type="project" value="InterPro"/>
</dbReference>
<dbReference type="Proteomes" id="UP000622552">
    <property type="component" value="Unassembled WGS sequence"/>
</dbReference>
<dbReference type="PROSITE" id="PS50943">
    <property type="entry name" value="HTH_CROC1"/>
    <property type="match status" value="1"/>
</dbReference>
<dbReference type="AlphaFoldDB" id="A0A8J7KH86"/>
<accession>A0A8J7KH86</accession>
<reference evidence="2" key="1">
    <citation type="submission" date="2020-11" db="EMBL/GenBank/DDBJ databases">
        <title>Sequencing the genomes of 1000 actinobacteria strains.</title>
        <authorList>
            <person name="Klenk H.-P."/>
        </authorList>
    </citation>
    <scope>NUCLEOTIDE SEQUENCE</scope>
    <source>
        <strain evidence="2">DSM 45356</strain>
    </source>
</reference>
<feature type="domain" description="HTH cro/C1-type" evidence="1">
    <location>
        <begin position="9"/>
        <end position="70"/>
    </location>
</feature>
<comment type="caution">
    <text evidence="2">The sequence shown here is derived from an EMBL/GenBank/DDBJ whole genome shotgun (WGS) entry which is preliminary data.</text>
</comment>
<sequence>MYETVGEFLHRRRRARGWSQHRLARELNTLTGRPTLTRHEVSRWERSRRLPGPFWRGGLAALLGVPEDELRSASAAARRRRARTGPG</sequence>
<dbReference type="RefSeq" id="WP_197004991.1">
    <property type="nucleotide sequence ID" value="NZ_BONS01000017.1"/>
</dbReference>
<dbReference type="InterPro" id="IPR001387">
    <property type="entry name" value="Cro/C1-type_HTH"/>
</dbReference>
<evidence type="ECO:0000259" key="1">
    <source>
        <dbReference type="PROSITE" id="PS50943"/>
    </source>
</evidence>
<dbReference type="InterPro" id="IPR010982">
    <property type="entry name" value="Lambda_DNA-bd_dom_sf"/>
</dbReference>
<keyword evidence="3" id="KW-1185">Reference proteome</keyword>
<evidence type="ECO:0000313" key="2">
    <source>
        <dbReference type="EMBL" id="MBG6138210.1"/>
    </source>
</evidence>
<dbReference type="Pfam" id="PF13560">
    <property type="entry name" value="HTH_31"/>
    <property type="match status" value="1"/>
</dbReference>
<organism evidence="2 3">
    <name type="scientific">Longispora fulva</name>
    <dbReference type="NCBI Taxonomy" id="619741"/>
    <lineage>
        <taxon>Bacteria</taxon>
        <taxon>Bacillati</taxon>
        <taxon>Actinomycetota</taxon>
        <taxon>Actinomycetes</taxon>
        <taxon>Micromonosporales</taxon>
        <taxon>Micromonosporaceae</taxon>
        <taxon>Longispora</taxon>
    </lineage>
</organism>
<dbReference type="CDD" id="cd00093">
    <property type="entry name" value="HTH_XRE"/>
    <property type="match status" value="1"/>
</dbReference>
<dbReference type="Gene3D" id="1.10.260.40">
    <property type="entry name" value="lambda repressor-like DNA-binding domains"/>
    <property type="match status" value="1"/>
</dbReference>
<evidence type="ECO:0000313" key="3">
    <source>
        <dbReference type="Proteomes" id="UP000622552"/>
    </source>
</evidence>
<proteinExistence type="predicted"/>
<dbReference type="EMBL" id="JADOUF010000001">
    <property type="protein sequence ID" value="MBG6138210.1"/>
    <property type="molecule type" value="Genomic_DNA"/>
</dbReference>
<gene>
    <name evidence="2" type="ORF">IW245_004404</name>
</gene>
<name>A0A8J7KH86_9ACTN</name>
<protein>
    <submittedName>
        <fullName evidence="2">Transcriptional regulator with XRE-family HTH domain</fullName>
    </submittedName>
</protein>
<dbReference type="SUPFAM" id="SSF47413">
    <property type="entry name" value="lambda repressor-like DNA-binding domains"/>
    <property type="match status" value="1"/>
</dbReference>